<gene>
    <name evidence="7" type="ORF">EVJ47_03215</name>
</gene>
<evidence type="ECO:0000256" key="4">
    <source>
        <dbReference type="RuleBase" id="RU361267"/>
    </source>
</evidence>
<dbReference type="NCBIfam" id="TIGR00530">
    <property type="entry name" value="AGP_acyltrn"/>
    <property type="match status" value="1"/>
</dbReference>
<evidence type="ECO:0000313" key="8">
    <source>
        <dbReference type="Proteomes" id="UP000320813"/>
    </source>
</evidence>
<keyword evidence="4" id="KW-0444">Lipid biosynthesis</keyword>
<dbReference type="Proteomes" id="UP000320813">
    <property type="component" value="Unassembled WGS sequence"/>
</dbReference>
<comment type="domain">
    <text evidence="4">The HXXXXD motif is essential for acyltransferase activity and may constitute the binding site for the phosphate moiety of the glycerol-3-phosphate.</text>
</comment>
<dbReference type="SUPFAM" id="SSF69593">
    <property type="entry name" value="Glycerol-3-phosphate (1)-acyltransferase"/>
    <property type="match status" value="1"/>
</dbReference>
<comment type="caution">
    <text evidence="7">The sequence shown here is derived from an EMBL/GenBank/DDBJ whole genome shotgun (WGS) entry which is preliminary data.</text>
</comment>
<evidence type="ECO:0000259" key="6">
    <source>
        <dbReference type="SMART" id="SM00563"/>
    </source>
</evidence>
<sequence length="247" mass="27523">MNKVLTARSNTTVNFLLSLYCWTVISLFTIVLGTLAVITSFFGEKIPHNIAKLWGVLILKACRVKVDITGSENLSPENSYIITSNHQSYFDIFVLLARLDTGFRFIAKKSLFNIPFLGRSMKRLGYIPIDRENLRSALKSVKKSTEMLKNKTSILIFPEGTRSPDGKLSSFKKGGLNMFLKQGNMTVLPVVIKGTINILRKNSLAVHPGQTVELHILKPIDAAEKGDSNLIIEKIEQETRAVLESGI</sequence>
<feature type="domain" description="Phospholipid/glycerol acyltransferase" evidence="6">
    <location>
        <begin position="80"/>
        <end position="195"/>
    </location>
</feature>
<keyword evidence="4" id="KW-1208">Phospholipid metabolism</keyword>
<evidence type="ECO:0000313" key="7">
    <source>
        <dbReference type="EMBL" id="RZD15294.1"/>
    </source>
</evidence>
<dbReference type="EMBL" id="SGBD01000001">
    <property type="protein sequence ID" value="RZD15294.1"/>
    <property type="molecule type" value="Genomic_DNA"/>
</dbReference>
<dbReference type="GO" id="GO:0016020">
    <property type="term" value="C:membrane"/>
    <property type="evidence" value="ECO:0007669"/>
    <property type="project" value="InterPro"/>
</dbReference>
<reference evidence="7 8" key="1">
    <citation type="submission" date="2019-01" db="EMBL/GenBank/DDBJ databases">
        <title>Insights into ecological role of a new deltaproteobacterial order Candidatus Sinidesulfobacterales (Sva0485) by metagenomics and metatranscriptomics.</title>
        <authorList>
            <person name="Tan S."/>
            <person name="Liu J."/>
            <person name="Fang Y."/>
            <person name="Hedlund B.P."/>
            <person name="Lian Z.H."/>
            <person name="Huang L.Y."/>
            <person name="Li J.T."/>
            <person name="Huang L.N."/>
            <person name="Li W.J."/>
            <person name="Jiang H.C."/>
            <person name="Dong H.L."/>
            <person name="Shu W.S."/>
        </authorList>
    </citation>
    <scope>NUCLEOTIDE SEQUENCE [LARGE SCALE GENOMIC DNA]</scope>
    <source>
        <strain evidence="7">AP3</strain>
    </source>
</reference>
<evidence type="ECO:0000256" key="2">
    <source>
        <dbReference type="ARBA" id="ARBA00022679"/>
    </source>
</evidence>
<accession>A0A519BDE4</accession>
<comment type="catalytic activity">
    <reaction evidence="4">
        <text>a 1-acyl-sn-glycero-3-phosphate + an acyl-CoA = a 1,2-diacyl-sn-glycero-3-phosphate + CoA</text>
        <dbReference type="Rhea" id="RHEA:19709"/>
        <dbReference type="ChEBI" id="CHEBI:57287"/>
        <dbReference type="ChEBI" id="CHEBI:57970"/>
        <dbReference type="ChEBI" id="CHEBI:58342"/>
        <dbReference type="ChEBI" id="CHEBI:58608"/>
        <dbReference type="EC" id="2.3.1.51"/>
    </reaction>
</comment>
<keyword evidence="5" id="KW-0812">Transmembrane</keyword>
<keyword evidence="5" id="KW-1133">Transmembrane helix</keyword>
<dbReference type="PANTHER" id="PTHR10434">
    <property type="entry name" value="1-ACYL-SN-GLYCEROL-3-PHOSPHATE ACYLTRANSFERASE"/>
    <property type="match status" value="1"/>
</dbReference>
<comment type="similarity">
    <text evidence="1 4">Belongs to the 1-acyl-sn-glycerol-3-phosphate acyltransferase family.</text>
</comment>
<dbReference type="InterPro" id="IPR004552">
    <property type="entry name" value="AGP_acyltrans"/>
</dbReference>
<keyword evidence="4" id="KW-0594">Phospholipid biosynthesis</keyword>
<feature type="transmembrane region" description="Helical" evidence="5">
    <location>
        <begin position="15"/>
        <end position="42"/>
    </location>
</feature>
<keyword evidence="2 4" id="KW-0808">Transferase</keyword>
<keyword evidence="5" id="KW-0472">Membrane</keyword>
<dbReference type="GO" id="GO:0006654">
    <property type="term" value="P:phosphatidic acid biosynthetic process"/>
    <property type="evidence" value="ECO:0007669"/>
    <property type="project" value="TreeGrafter"/>
</dbReference>
<keyword evidence="3 4" id="KW-0012">Acyltransferase</keyword>
<protein>
    <recommendedName>
        <fullName evidence="4">1-acyl-sn-glycerol-3-phosphate acyltransferase</fullName>
        <ecNumber evidence="4">2.3.1.51</ecNumber>
    </recommendedName>
</protein>
<dbReference type="UniPathway" id="UPA00557">
    <property type="reaction ID" value="UER00613"/>
</dbReference>
<organism evidence="7 8">
    <name type="scientific">Candidatus Acidulodesulfobacterium ferriphilum</name>
    <dbReference type="NCBI Taxonomy" id="2597223"/>
    <lineage>
        <taxon>Bacteria</taxon>
        <taxon>Deltaproteobacteria</taxon>
        <taxon>Candidatus Acidulodesulfobacterales</taxon>
        <taxon>Candidatus Acidulodesulfobacterium</taxon>
    </lineage>
</organism>
<dbReference type="SMART" id="SM00563">
    <property type="entry name" value="PlsC"/>
    <property type="match status" value="1"/>
</dbReference>
<evidence type="ECO:0000256" key="1">
    <source>
        <dbReference type="ARBA" id="ARBA00008655"/>
    </source>
</evidence>
<dbReference type="EC" id="2.3.1.51" evidence="4"/>
<proteinExistence type="inferred from homology"/>
<dbReference type="GO" id="GO:0003841">
    <property type="term" value="F:1-acylglycerol-3-phosphate O-acyltransferase activity"/>
    <property type="evidence" value="ECO:0007669"/>
    <property type="project" value="UniProtKB-UniRule"/>
</dbReference>
<dbReference type="CDD" id="cd07989">
    <property type="entry name" value="LPLAT_AGPAT-like"/>
    <property type="match status" value="1"/>
</dbReference>
<name>A0A519BDE4_9DELT</name>
<dbReference type="AlphaFoldDB" id="A0A519BDE4"/>
<dbReference type="GO" id="GO:0016024">
    <property type="term" value="P:CDP-diacylglycerol biosynthetic process"/>
    <property type="evidence" value="ECO:0007669"/>
    <property type="project" value="UniProtKB-UniPathway"/>
</dbReference>
<evidence type="ECO:0000256" key="5">
    <source>
        <dbReference type="SAM" id="Phobius"/>
    </source>
</evidence>
<dbReference type="Pfam" id="PF01553">
    <property type="entry name" value="Acyltransferase"/>
    <property type="match status" value="1"/>
</dbReference>
<dbReference type="PANTHER" id="PTHR10434:SF66">
    <property type="entry name" value="PHOSPHOLIPID_GLYCEROL ACYLTRANSFERASE DOMAIN-CONTAINING PROTEIN"/>
    <property type="match status" value="1"/>
</dbReference>
<dbReference type="InterPro" id="IPR002123">
    <property type="entry name" value="Plipid/glycerol_acylTrfase"/>
</dbReference>
<keyword evidence="4" id="KW-0443">Lipid metabolism</keyword>
<evidence type="ECO:0000256" key="3">
    <source>
        <dbReference type="ARBA" id="ARBA00023315"/>
    </source>
</evidence>